<reference evidence="1 2" key="1">
    <citation type="submission" date="2021-06" db="EMBL/GenBank/DDBJ databases">
        <authorList>
            <person name="Kallberg Y."/>
            <person name="Tangrot J."/>
            <person name="Rosling A."/>
        </authorList>
    </citation>
    <scope>NUCLEOTIDE SEQUENCE [LARGE SCALE GENOMIC DNA]</scope>
    <source>
        <strain evidence="1 2">120-4 pot B 10/14</strain>
    </source>
</reference>
<evidence type="ECO:0000313" key="2">
    <source>
        <dbReference type="Proteomes" id="UP000789901"/>
    </source>
</evidence>
<evidence type="ECO:0000313" key="1">
    <source>
        <dbReference type="EMBL" id="CAG8838324.1"/>
    </source>
</evidence>
<protein>
    <submittedName>
        <fullName evidence="1">41781_t:CDS:1</fullName>
    </submittedName>
</protein>
<proteinExistence type="predicted"/>
<gene>
    <name evidence="1" type="ORF">GMARGA_LOCUS33920</name>
</gene>
<comment type="caution">
    <text evidence="1">The sequence shown here is derived from an EMBL/GenBank/DDBJ whole genome shotgun (WGS) entry which is preliminary data.</text>
</comment>
<dbReference type="Proteomes" id="UP000789901">
    <property type="component" value="Unassembled WGS sequence"/>
</dbReference>
<name>A0ABN7WSY4_GIGMA</name>
<accession>A0ABN7WSY4</accession>
<feature type="non-terminal residue" evidence="1">
    <location>
        <position position="1"/>
    </location>
</feature>
<organism evidence="1 2">
    <name type="scientific">Gigaspora margarita</name>
    <dbReference type="NCBI Taxonomy" id="4874"/>
    <lineage>
        <taxon>Eukaryota</taxon>
        <taxon>Fungi</taxon>
        <taxon>Fungi incertae sedis</taxon>
        <taxon>Mucoromycota</taxon>
        <taxon>Glomeromycotina</taxon>
        <taxon>Glomeromycetes</taxon>
        <taxon>Diversisporales</taxon>
        <taxon>Gigasporaceae</taxon>
        <taxon>Gigaspora</taxon>
    </lineage>
</organism>
<sequence length="154" mass="18017">IAPSDEQTEDDYTDLLFGPREQINNIQSQLIIDEEDSNEFDNELLDIHKKYNDSHFKDHHLIELSVDTEGLYDLVKQITFNIVQKFCTEKEHHQTLAEKIPKNYGFAKLSSMSASNPAITNDLILDLYNNKESDNAYEEDEVDRYLHEPIQKRK</sequence>
<dbReference type="EMBL" id="CAJVQB010057792">
    <property type="protein sequence ID" value="CAG8838324.1"/>
    <property type="molecule type" value="Genomic_DNA"/>
</dbReference>
<keyword evidence="2" id="KW-1185">Reference proteome</keyword>
<feature type="non-terminal residue" evidence="1">
    <location>
        <position position="154"/>
    </location>
</feature>